<dbReference type="EMBL" id="QYUK01000011">
    <property type="protein sequence ID" value="RJF87377.1"/>
    <property type="molecule type" value="Genomic_DNA"/>
</dbReference>
<keyword evidence="5" id="KW-1185">Reference proteome</keyword>
<dbReference type="InterPro" id="IPR023772">
    <property type="entry name" value="DNA-bd_HTH_TetR-type_CS"/>
</dbReference>
<name>A0A418WBG2_9PROT</name>
<protein>
    <submittedName>
        <fullName evidence="4">TetR/AcrR family transcriptional regulator</fullName>
    </submittedName>
</protein>
<feature type="domain" description="HTH tetR-type" evidence="3">
    <location>
        <begin position="8"/>
        <end position="68"/>
    </location>
</feature>
<dbReference type="PANTHER" id="PTHR30055">
    <property type="entry name" value="HTH-TYPE TRANSCRIPTIONAL REGULATOR RUTR"/>
    <property type="match status" value="1"/>
</dbReference>
<dbReference type="AlphaFoldDB" id="A0A418WBG2"/>
<dbReference type="Proteomes" id="UP000284605">
    <property type="component" value="Unassembled WGS sequence"/>
</dbReference>
<evidence type="ECO:0000313" key="5">
    <source>
        <dbReference type="Proteomes" id="UP000284605"/>
    </source>
</evidence>
<reference evidence="4 5" key="1">
    <citation type="submission" date="2018-09" db="EMBL/GenBank/DDBJ databases">
        <authorList>
            <person name="Zhu H."/>
        </authorList>
    </citation>
    <scope>NUCLEOTIDE SEQUENCE [LARGE SCALE GENOMIC DNA]</scope>
    <source>
        <strain evidence="4 5">K1W22B-8</strain>
    </source>
</reference>
<dbReference type="GO" id="GO:0000976">
    <property type="term" value="F:transcription cis-regulatory region binding"/>
    <property type="evidence" value="ECO:0007669"/>
    <property type="project" value="TreeGrafter"/>
</dbReference>
<dbReference type="SUPFAM" id="SSF46689">
    <property type="entry name" value="Homeodomain-like"/>
    <property type="match status" value="1"/>
</dbReference>
<dbReference type="PANTHER" id="PTHR30055:SF226">
    <property type="entry name" value="HTH-TYPE TRANSCRIPTIONAL REGULATOR PKSA"/>
    <property type="match status" value="1"/>
</dbReference>
<gene>
    <name evidence="4" type="ORF">D3874_10385</name>
</gene>
<dbReference type="PROSITE" id="PS01081">
    <property type="entry name" value="HTH_TETR_1"/>
    <property type="match status" value="1"/>
</dbReference>
<comment type="caution">
    <text evidence="4">The sequence shown here is derived from an EMBL/GenBank/DDBJ whole genome shotgun (WGS) entry which is preliminary data.</text>
</comment>
<dbReference type="GO" id="GO:0003700">
    <property type="term" value="F:DNA-binding transcription factor activity"/>
    <property type="evidence" value="ECO:0007669"/>
    <property type="project" value="TreeGrafter"/>
</dbReference>
<keyword evidence="1 2" id="KW-0238">DNA-binding</keyword>
<dbReference type="Gene3D" id="1.10.357.10">
    <property type="entry name" value="Tetracycline Repressor, domain 2"/>
    <property type="match status" value="1"/>
</dbReference>
<accession>A0A418WBG2</accession>
<dbReference type="PRINTS" id="PR00455">
    <property type="entry name" value="HTHTETR"/>
</dbReference>
<evidence type="ECO:0000256" key="2">
    <source>
        <dbReference type="PROSITE-ProRule" id="PRU00335"/>
    </source>
</evidence>
<organism evidence="4 5">
    <name type="scientific">Oleomonas cavernae</name>
    <dbReference type="NCBI Taxonomy" id="2320859"/>
    <lineage>
        <taxon>Bacteria</taxon>
        <taxon>Pseudomonadati</taxon>
        <taxon>Pseudomonadota</taxon>
        <taxon>Alphaproteobacteria</taxon>
        <taxon>Acetobacterales</taxon>
        <taxon>Acetobacteraceae</taxon>
        <taxon>Oleomonas</taxon>
    </lineage>
</organism>
<proteinExistence type="predicted"/>
<dbReference type="InterPro" id="IPR050109">
    <property type="entry name" value="HTH-type_TetR-like_transc_reg"/>
</dbReference>
<dbReference type="PROSITE" id="PS50977">
    <property type="entry name" value="HTH_TETR_2"/>
    <property type="match status" value="1"/>
</dbReference>
<dbReference type="InterPro" id="IPR009057">
    <property type="entry name" value="Homeodomain-like_sf"/>
</dbReference>
<dbReference type="Pfam" id="PF00440">
    <property type="entry name" value="TetR_N"/>
    <property type="match status" value="1"/>
</dbReference>
<evidence type="ECO:0000259" key="3">
    <source>
        <dbReference type="PROSITE" id="PS50977"/>
    </source>
</evidence>
<dbReference type="InterPro" id="IPR001647">
    <property type="entry name" value="HTH_TetR"/>
</dbReference>
<evidence type="ECO:0000313" key="4">
    <source>
        <dbReference type="EMBL" id="RJF87377.1"/>
    </source>
</evidence>
<evidence type="ECO:0000256" key="1">
    <source>
        <dbReference type="ARBA" id="ARBA00023125"/>
    </source>
</evidence>
<feature type="DNA-binding region" description="H-T-H motif" evidence="2">
    <location>
        <begin position="31"/>
        <end position="50"/>
    </location>
</feature>
<sequence length="220" mass="24394">MGRDSQNDDVRSRVLDAARRLFIERGYEQTTIREISVASGVSSGSLYHFFSDKEGVFLHLTLEVFEGTLQAAASAAARYRDPHLGLSLKWAFLVRLISTDRRLAELFSVAYGSWKISEALLRVATQRHQLLLGGVLDSWDQERFFIATLVLAGVLSALVEERVNLDCLSEEKRVRALLSTALPAFGARPEKIQGLIEKTLELLSSITLSSVGFGEGDHRA</sequence>